<evidence type="ECO:0000313" key="1">
    <source>
        <dbReference type="EMBL" id="MBB5965045.1"/>
    </source>
</evidence>
<organism evidence="1 2">
    <name type="scientific">Planomonospora venezuelensis</name>
    <dbReference type="NCBI Taxonomy" id="1999"/>
    <lineage>
        <taxon>Bacteria</taxon>
        <taxon>Bacillati</taxon>
        <taxon>Actinomycetota</taxon>
        <taxon>Actinomycetes</taxon>
        <taxon>Streptosporangiales</taxon>
        <taxon>Streptosporangiaceae</taxon>
        <taxon>Planomonospora</taxon>
    </lineage>
</organism>
<name>A0A841DA90_PLAVE</name>
<gene>
    <name evidence="1" type="ORF">FHS22_004331</name>
</gene>
<dbReference type="Proteomes" id="UP000562352">
    <property type="component" value="Unassembled WGS sequence"/>
</dbReference>
<dbReference type="RefSeq" id="WP_184944159.1">
    <property type="nucleotide sequence ID" value="NZ_BAAAWZ010000001.1"/>
</dbReference>
<sequence length="613" mass="65668">MTTATPRSARIHSVEGAFDLITAPSGVQAGDMLVAIQTTIGPSEDMSISGGAGWALADERLDDEWFTTRVWTQVCGTSNPSTYAITQGEDASGLVALVHLRGATPTSMILVSDGSDMGAGPGTDVSAPDASPGAAGGIAIRYVLGGDLFGDPVSWSPDSSYTVEDENAHSVFASAFVGASTMLTSAALPEADFTVGSTSIQFWQTWTLVVVPGDYVPPPPPAPAFTPAKGSALYRYTAHDFLTGAYLDDIYPQDPVYDKRIGEPGSFSGTLPIPNSRVAAAARRIIPRLRSDLTTGPGRVQIRIWRDGQFRGRYWLTGAVLRRDRSGKISVQLRGTTFDGYFYSVRVRSDRSYSGDQVANVRSLLQHAQTQTGANIGLLFQSGSSGVSRALEIKADSNTSYGRGAAEYAKTSGGFEYTLVEEIGESGVESTWTWGYPKLTSDVVHVFSESPHGGDIAEWGLEMDALRGGTDWDVRGGTPEGDATEDRVPVYSTTVTTPHRAAGWPRIDRLIDHPTQSTDSGVLDDYAQYWADQAGGAVWVRSVTVYLGRHASLTHNSLGDLARFLMTNVWYERQDGGAGLDVSERIIGIAFRPPGKGRGVEEAQLILESEVIE</sequence>
<comment type="caution">
    <text evidence="1">The sequence shown here is derived from an EMBL/GenBank/DDBJ whole genome shotgun (WGS) entry which is preliminary data.</text>
</comment>
<evidence type="ECO:0008006" key="3">
    <source>
        <dbReference type="Google" id="ProtNLM"/>
    </source>
</evidence>
<accession>A0A841DA90</accession>
<evidence type="ECO:0000313" key="2">
    <source>
        <dbReference type="Proteomes" id="UP000562352"/>
    </source>
</evidence>
<protein>
    <recommendedName>
        <fullName evidence="3">Minor tail protein</fullName>
    </recommendedName>
</protein>
<proteinExistence type="predicted"/>
<dbReference type="AlphaFoldDB" id="A0A841DA90"/>
<reference evidence="1 2" key="1">
    <citation type="submission" date="2020-08" db="EMBL/GenBank/DDBJ databases">
        <title>Genomic Encyclopedia of Type Strains, Phase III (KMG-III): the genomes of soil and plant-associated and newly described type strains.</title>
        <authorList>
            <person name="Whitman W."/>
        </authorList>
    </citation>
    <scope>NUCLEOTIDE SEQUENCE [LARGE SCALE GENOMIC DNA]</scope>
    <source>
        <strain evidence="1 2">CECT 3303</strain>
    </source>
</reference>
<dbReference type="EMBL" id="JACHJJ010000015">
    <property type="protein sequence ID" value="MBB5965045.1"/>
    <property type="molecule type" value="Genomic_DNA"/>
</dbReference>
<keyword evidence="2" id="KW-1185">Reference proteome</keyword>